<dbReference type="InterPro" id="IPR050275">
    <property type="entry name" value="PGM_Phosphatase"/>
</dbReference>
<feature type="binding site" evidence="1">
    <location>
        <position position="76"/>
    </location>
    <ligand>
        <name>substrate</name>
    </ligand>
</feature>
<gene>
    <name evidence="2" type="ORF">F5X68DRAFT_228799</name>
</gene>
<dbReference type="CDD" id="cd07067">
    <property type="entry name" value="HP_PGM_like"/>
    <property type="match status" value="1"/>
</dbReference>
<evidence type="ECO:0000256" key="1">
    <source>
        <dbReference type="PIRSR" id="PIRSR613078-2"/>
    </source>
</evidence>
<dbReference type="SMART" id="SM00855">
    <property type="entry name" value="PGAM"/>
    <property type="match status" value="1"/>
</dbReference>
<comment type="caution">
    <text evidence="2">The sequence shown here is derived from an EMBL/GenBank/DDBJ whole genome shotgun (WGS) entry which is preliminary data.</text>
</comment>
<name>A0A9P9AE47_9PEZI</name>
<dbReference type="AlphaFoldDB" id="A0A9P9AE47"/>
<accession>A0A9P9AE47</accession>
<dbReference type="Proteomes" id="UP000770015">
    <property type="component" value="Unassembled WGS sequence"/>
</dbReference>
<dbReference type="GO" id="GO:0050278">
    <property type="term" value="F:sedoheptulose-bisphosphatase activity"/>
    <property type="evidence" value="ECO:0007669"/>
    <property type="project" value="TreeGrafter"/>
</dbReference>
<sequence length="230" mass="25768">MVSRKLSERTSDLIDVSTRVGETEWAKTGRYTGKTEIDLNPSGVAQVTSTAKILVGEGKFIEPSRLSHVFVSPRKRAQTTFRLLDLPESPTVTDTEDIAEWDYGEYEGLKTDEIIAKRKSQGLDQETEWSIWRDGCVGGESQEQVTERLDRLVAEIREIQAQFMGVEKPMNVMIVAHGHILRCFVKRWIGQPLEDQALMMRIDPGAICALSYRSGKARTPVICLGMALPA</sequence>
<keyword evidence="3" id="KW-1185">Reference proteome</keyword>
<feature type="binding site" evidence="1">
    <location>
        <begin position="100"/>
        <end position="103"/>
    </location>
    <ligand>
        <name>substrate</name>
    </ligand>
</feature>
<dbReference type="InterPro" id="IPR029033">
    <property type="entry name" value="His_PPase_superfam"/>
</dbReference>
<dbReference type="EMBL" id="JAGSXJ010000004">
    <property type="protein sequence ID" value="KAH6692430.1"/>
    <property type="molecule type" value="Genomic_DNA"/>
</dbReference>
<dbReference type="OrthoDB" id="4818801at2759"/>
<dbReference type="Pfam" id="PF00300">
    <property type="entry name" value="His_Phos_1"/>
    <property type="match status" value="1"/>
</dbReference>
<reference evidence="2" key="1">
    <citation type="journal article" date="2021" name="Nat. Commun.">
        <title>Genetic determinants of endophytism in the Arabidopsis root mycobiome.</title>
        <authorList>
            <person name="Mesny F."/>
            <person name="Miyauchi S."/>
            <person name="Thiergart T."/>
            <person name="Pickel B."/>
            <person name="Atanasova L."/>
            <person name="Karlsson M."/>
            <person name="Huettel B."/>
            <person name="Barry K.W."/>
            <person name="Haridas S."/>
            <person name="Chen C."/>
            <person name="Bauer D."/>
            <person name="Andreopoulos W."/>
            <person name="Pangilinan J."/>
            <person name="LaButti K."/>
            <person name="Riley R."/>
            <person name="Lipzen A."/>
            <person name="Clum A."/>
            <person name="Drula E."/>
            <person name="Henrissat B."/>
            <person name="Kohler A."/>
            <person name="Grigoriev I.V."/>
            <person name="Martin F.M."/>
            <person name="Hacquard S."/>
        </authorList>
    </citation>
    <scope>NUCLEOTIDE SEQUENCE</scope>
    <source>
        <strain evidence="2">MPI-SDFR-AT-0117</strain>
    </source>
</reference>
<proteinExistence type="predicted"/>
<dbReference type="Gene3D" id="3.40.50.1240">
    <property type="entry name" value="Phosphoglycerate mutase-like"/>
    <property type="match status" value="1"/>
</dbReference>
<dbReference type="PANTHER" id="PTHR48100">
    <property type="entry name" value="BROAD-SPECIFICITY PHOSPHATASE YOR283W-RELATED"/>
    <property type="match status" value="1"/>
</dbReference>
<dbReference type="InterPro" id="IPR013078">
    <property type="entry name" value="His_Pase_superF_clade-1"/>
</dbReference>
<protein>
    <submittedName>
        <fullName evidence="2">Phosphoglycerate mutase</fullName>
    </submittedName>
</protein>
<feature type="binding site" evidence="1">
    <location>
        <begin position="32"/>
        <end position="33"/>
    </location>
    <ligand>
        <name>substrate</name>
    </ligand>
</feature>
<organism evidence="2 3">
    <name type="scientific">Plectosphaerella plurivora</name>
    <dbReference type="NCBI Taxonomy" id="936078"/>
    <lineage>
        <taxon>Eukaryota</taxon>
        <taxon>Fungi</taxon>
        <taxon>Dikarya</taxon>
        <taxon>Ascomycota</taxon>
        <taxon>Pezizomycotina</taxon>
        <taxon>Sordariomycetes</taxon>
        <taxon>Hypocreomycetidae</taxon>
        <taxon>Glomerellales</taxon>
        <taxon>Plectosphaerellaceae</taxon>
        <taxon>Plectosphaerella</taxon>
    </lineage>
</organism>
<evidence type="ECO:0000313" key="2">
    <source>
        <dbReference type="EMBL" id="KAH6692430.1"/>
    </source>
</evidence>
<evidence type="ECO:0000313" key="3">
    <source>
        <dbReference type="Proteomes" id="UP000770015"/>
    </source>
</evidence>
<dbReference type="PANTHER" id="PTHR48100:SF15">
    <property type="entry name" value="SEDOHEPTULOSE 1,7-BISPHOSPHATASE"/>
    <property type="match status" value="1"/>
</dbReference>
<dbReference type="SUPFAM" id="SSF53254">
    <property type="entry name" value="Phosphoglycerate mutase-like"/>
    <property type="match status" value="1"/>
</dbReference>
<dbReference type="GO" id="GO:0046390">
    <property type="term" value="P:ribose phosphate biosynthetic process"/>
    <property type="evidence" value="ECO:0007669"/>
    <property type="project" value="TreeGrafter"/>
</dbReference>